<evidence type="ECO:0000313" key="5">
    <source>
        <dbReference type="Proteomes" id="UP000683579"/>
    </source>
</evidence>
<keyword evidence="1" id="KW-0812">Transmembrane</keyword>
<dbReference type="EMBL" id="QRDC01000032">
    <property type="protein sequence ID" value="KAA1273326.1"/>
    <property type="molecule type" value="Genomic_DNA"/>
</dbReference>
<protein>
    <recommendedName>
        <fullName evidence="6">3-phosphoshikimate 1-carboxyvinyltransferase</fullName>
    </recommendedName>
</protein>
<reference evidence="2 4" key="1">
    <citation type="submission" date="2018-08" db="EMBL/GenBank/DDBJ databases">
        <title>Complete genomic analysis of a Citrobacter pasteurii isolated from cockles (Cerastoderma edule) containing a new chromosomic qnrB allele.</title>
        <authorList>
            <person name="Rodrigues A."/>
            <person name="Baptista T."/>
            <person name="Quesada A."/>
            <person name="Campos M.J."/>
        </authorList>
    </citation>
    <scope>NUCLEOTIDE SEQUENCE [LARGE SCALE GENOMIC DNA]</scope>
    <source>
        <strain evidence="2 4">BA18</strain>
    </source>
</reference>
<accession>A0A6N6JXC0</accession>
<sequence length="135" mass="15845">MTSPQNRPPVIERFYAQLDEHISEGLTPEQKDGIEKAIVASTLASRHRIDIRRSFPFFGKRFYLVFLFGRDLRQRHRQESTLSTMLLTFLLLLGTLFVSCCVLLTLYMIKSALGIDVFQHFHVGIWDWWLSLKDR</sequence>
<evidence type="ECO:0000313" key="4">
    <source>
        <dbReference type="Proteomes" id="UP000468420"/>
    </source>
</evidence>
<dbReference type="Proteomes" id="UP000683579">
    <property type="component" value="Chromosome"/>
</dbReference>
<evidence type="ECO:0000313" key="2">
    <source>
        <dbReference type="EMBL" id="KAA1273326.1"/>
    </source>
</evidence>
<dbReference type="RefSeq" id="WP_040233329.1">
    <property type="nucleotide sequence ID" value="NZ_CDHL01000049.1"/>
</dbReference>
<organism evidence="2 4">
    <name type="scientific">Citrobacter pasteurii</name>
    <dbReference type="NCBI Taxonomy" id="1563222"/>
    <lineage>
        <taxon>Bacteria</taxon>
        <taxon>Pseudomonadati</taxon>
        <taxon>Pseudomonadota</taxon>
        <taxon>Gammaproteobacteria</taxon>
        <taxon>Enterobacterales</taxon>
        <taxon>Enterobacteriaceae</taxon>
        <taxon>Citrobacter</taxon>
    </lineage>
</organism>
<dbReference type="EMBL" id="CP077262">
    <property type="protein sequence ID" value="QXA46170.1"/>
    <property type="molecule type" value="Genomic_DNA"/>
</dbReference>
<name>A0A6N6JXC0_9ENTR</name>
<keyword evidence="1" id="KW-1133">Transmembrane helix</keyword>
<proteinExistence type="predicted"/>
<keyword evidence="5" id="KW-1185">Reference proteome</keyword>
<evidence type="ECO:0000256" key="1">
    <source>
        <dbReference type="SAM" id="Phobius"/>
    </source>
</evidence>
<keyword evidence="1" id="KW-0472">Membrane</keyword>
<evidence type="ECO:0008006" key="6">
    <source>
        <dbReference type="Google" id="ProtNLM"/>
    </source>
</evidence>
<gene>
    <name evidence="2" type="ORF">DXF85_23480</name>
    <name evidence="3" type="ORF">I6L54_07190</name>
</gene>
<feature type="transmembrane region" description="Helical" evidence="1">
    <location>
        <begin position="82"/>
        <end position="109"/>
    </location>
</feature>
<dbReference type="Proteomes" id="UP000468420">
    <property type="component" value="Unassembled WGS sequence"/>
</dbReference>
<evidence type="ECO:0000313" key="3">
    <source>
        <dbReference type="EMBL" id="QXA46170.1"/>
    </source>
</evidence>
<dbReference type="AlphaFoldDB" id="A0A6N6JXC0"/>
<reference evidence="3 5" key="2">
    <citation type="submission" date="2021-06" db="EMBL/GenBank/DDBJ databases">
        <title>FDA dAtabase for Regulatory Grade micrObial Sequences (FDA-ARGOS): Supporting development and validation of Infectious Disease Dx tests.</title>
        <authorList>
            <person name="Sproer C."/>
            <person name="Gronow S."/>
            <person name="Severitt S."/>
            <person name="Schroder I."/>
            <person name="Tallon L."/>
            <person name="Sadzewicz L."/>
            <person name="Zhao X."/>
            <person name="Boylan J."/>
            <person name="Ott S."/>
            <person name="Bowen H."/>
            <person name="Vavikolanu K."/>
            <person name="Mehta A."/>
            <person name="Aluvathingal J."/>
            <person name="Nadendla S."/>
            <person name="Lowell S."/>
            <person name="Myers T."/>
            <person name="Yan Y."/>
        </authorList>
    </citation>
    <scope>NUCLEOTIDE SEQUENCE [LARGE SCALE GENOMIC DNA]</scope>
    <source>
        <strain evidence="3 5">FDAARGOS 1424</strain>
    </source>
</reference>